<dbReference type="InterPro" id="IPR036718">
    <property type="entry name" value="H-AmDH_asu_dom2_sf"/>
</dbReference>
<dbReference type="Gene3D" id="2.60.40.10">
    <property type="entry name" value="Immunoglobulins"/>
    <property type="match status" value="2"/>
</dbReference>
<evidence type="ECO:0000259" key="3">
    <source>
        <dbReference type="Pfam" id="PF09100"/>
    </source>
</evidence>
<dbReference type="InterPro" id="IPR036909">
    <property type="entry name" value="Cyt_c-like_dom_sf"/>
</dbReference>
<sequence length="527" mass="59010">MKTTYLNSIWKISMGFLMSAAALYGNEFQEGKNIIETKCVSCHTGNINVGLSRIEGQRKTPEGWYMTIYRMKNHGLSITDREIKFAVKYLSDIQGLNYQETIPYRYILEQTPNYQEKYSTPLLTETCARCHSEARIGIQRRNFTEWTKLVDFHIGQFPTLEFQALSRDRDWVNIAKNEVVPYLSENFGNDKKFELKAIDFEGSWTLFGHKLGDGDFSATLKLTKTSKDNYSLTLDGNFVDGRELKATGNAIVYSGYEFRAKLDVNGISYNQIFAVNPQTLQLAGSMFETLHHEEYSFVKGAKNSDKETSILGVSPISVKAGNSKTITIIGNNLDKNIKLSNGLKINKVVEKSSNKVVLDVTASSKYDVKQIDLIFDSKTFEKELVVYKKIDALKIVPDYAISRVGDGGGAMPKQYANFEAIGLLAGTDGKIGTSDDISIGKVNAKWNIEAFDERAIEDEDVKYVGKIDAFSGKFTPSFAGPNPLRKFSTNNAGNIKVVATYKDGVETYKADSHMMVTVQKWVNPPIN</sequence>
<name>A0AAE7E7B4_9BACT</name>
<dbReference type="RefSeq" id="WP_228712393.1">
    <property type="nucleotide sequence ID" value="NZ_CP053835.1"/>
</dbReference>
<proteinExistence type="predicted"/>
<dbReference type="Pfam" id="PF14930">
    <property type="entry name" value="Qn_am_d_aII"/>
    <property type="match status" value="1"/>
</dbReference>
<feature type="domain" description="Quinohemoprotein amine dehydrogenase alpha subunit" evidence="3">
    <location>
        <begin position="393"/>
        <end position="526"/>
    </location>
</feature>
<dbReference type="Pfam" id="PF09099">
    <property type="entry name" value="Qn_am_d_aIII"/>
    <property type="match status" value="1"/>
</dbReference>
<organism evidence="5 6">
    <name type="scientific">Arcobacter defluvii</name>
    <dbReference type="NCBI Taxonomy" id="873191"/>
    <lineage>
        <taxon>Bacteria</taxon>
        <taxon>Pseudomonadati</taxon>
        <taxon>Campylobacterota</taxon>
        <taxon>Epsilonproteobacteria</taxon>
        <taxon>Campylobacterales</taxon>
        <taxon>Arcobacteraceae</taxon>
        <taxon>Arcobacter</taxon>
    </lineage>
</organism>
<dbReference type="InterPro" id="IPR023887">
    <property type="entry name" value="QH-AmDH_asu"/>
</dbReference>
<evidence type="ECO:0000313" key="6">
    <source>
        <dbReference type="Proteomes" id="UP000503313"/>
    </source>
</evidence>
<dbReference type="InterPro" id="IPR015182">
    <property type="entry name" value="QH-AmDH_asu_heme-bd_dom"/>
</dbReference>
<dbReference type="AlphaFoldDB" id="A0AAE7E7B4"/>
<dbReference type="InterPro" id="IPR014756">
    <property type="entry name" value="Ig_E-set"/>
</dbReference>
<dbReference type="GO" id="GO:0020037">
    <property type="term" value="F:heme binding"/>
    <property type="evidence" value="ECO:0007669"/>
    <property type="project" value="InterPro"/>
</dbReference>
<dbReference type="InterPro" id="IPR013783">
    <property type="entry name" value="Ig-like_fold"/>
</dbReference>
<evidence type="ECO:0000259" key="1">
    <source>
        <dbReference type="Pfam" id="PF09098"/>
    </source>
</evidence>
<dbReference type="NCBIfam" id="TIGR03908">
    <property type="entry name" value="QH_alpha"/>
    <property type="match status" value="1"/>
</dbReference>
<dbReference type="GO" id="GO:0009055">
    <property type="term" value="F:electron transfer activity"/>
    <property type="evidence" value="ECO:0007669"/>
    <property type="project" value="InterPro"/>
</dbReference>
<dbReference type="InterPro" id="IPR015184">
    <property type="entry name" value="QH-AmDH_asu_dom_IV"/>
</dbReference>
<dbReference type="Proteomes" id="UP000503313">
    <property type="component" value="Chromosome"/>
</dbReference>
<dbReference type="InterPro" id="IPR015183">
    <property type="entry name" value="QH-AmDH_asu_dom_III"/>
</dbReference>
<accession>A0AAE7E7B4</accession>
<dbReference type="SUPFAM" id="SSF46626">
    <property type="entry name" value="Cytochrome c"/>
    <property type="match status" value="2"/>
</dbReference>
<protein>
    <submittedName>
        <fullName evidence="5">Quinohemoprotein amine dehydrogenase, alpha subunit</fullName>
    </submittedName>
</protein>
<feature type="domain" description="Quinohemoprotein amine dehydrogenase alpha subunit" evidence="4">
    <location>
        <begin position="201"/>
        <end position="294"/>
    </location>
</feature>
<feature type="domain" description="Quinohemoprotein amine dehydrogenase alpha subunit" evidence="2">
    <location>
        <begin position="307"/>
        <end position="388"/>
    </location>
</feature>
<evidence type="ECO:0000259" key="4">
    <source>
        <dbReference type="Pfam" id="PF14930"/>
    </source>
</evidence>
<dbReference type="KEGG" id="adz:ADFLV_1358"/>
<dbReference type="InterPro" id="IPR009111">
    <property type="entry name" value="QH-AmDH_asu_dom2"/>
</dbReference>
<dbReference type="SUPFAM" id="SSF69298">
    <property type="entry name" value="Quinohemoprotein amine dehydrogenase A chain, domain 3"/>
    <property type="match status" value="1"/>
</dbReference>
<feature type="domain" description="Quinohemoprotein amine dehydrogenase alpha subunit haem binding" evidence="1">
    <location>
        <begin position="30"/>
        <end position="192"/>
    </location>
</feature>
<dbReference type="Pfam" id="PF09098">
    <property type="entry name" value="Dehyd-heme_bind"/>
    <property type="match status" value="1"/>
</dbReference>
<evidence type="ECO:0000313" key="5">
    <source>
        <dbReference type="EMBL" id="QKF77389.1"/>
    </source>
</evidence>
<dbReference type="Gene3D" id="1.10.760.10">
    <property type="entry name" value="Cytochrome c-like domain"/>
    <property type="match status" value="1"/>
</dbReference>
<dbReference type="Pfam" id="PF09100">
    <property type="entry name" value="Qn_am_d_aIV"/>
    <property type="match status" value="1"/>
</dbReference>
<evidence type="ECO:0000259" key="2">
    <source>
        <dbReference type="Pfam" id="PF09099"/>
    </source>
</evidence>
<dbReference type="EMBL" id="CP053835">
    <property type="protein sequence ID" value="QKF77389.1"/>
    <property type="molecule type" value="Genomic_DNA"/>
</dbReference>
<dbReference type="SUPFAM" id="SSF81296">
    <property type="entry name" value="E set domains"/>
    <property type="match status" value="2"/>
</dbReference>
<reference evidence="5 6" key="1">
    <citation type="submission" date="2020-05" db="EMBL/GenBank/DDBJ databases">
        <title>Complete genome sequencing of Campylobacter and Arcobacter type strains.</title>
        <authorList>
            <person name="Miller W.G."/>
            <person name="Yee E."/>
        </authorList>
    </citation>
    <scope>NUCLEOTIDE SEQUENCE [LARGE SCALE GENOMIC DNA]</scope>
    <source>
        <strain evidence="5 6">LMG 25694</strain>
    </source>
</reference>
<gene>
    <name evidence="5" type="ORF">ADFLV_1358</name>
</gene>
<keyword evidence="6" id="KW-1185">Reference proteome</keyword>
<dbReference type="Gene3D" id="2.40.128.120">
    <property type="entry name" value="Quinohemoprotein amine dehydrogenase alpha subunit, domain 2"/>
    <property type="match status" value="1"/>
</dbReference>